<dbReference type="AlphaFoldDB" id="A0A0G1J503"/>
<evidence type="ECO:0000313" key="1">
    <source>
        <dbReference type="EMBL" id="KKT66365.1"/>
    </source>
</evidence>
<comment type="caution">
    <text evidence="1">The sequence shown here is derived from an EMBL/GenBank/DDBJ whole genome shotgun (WGS) entry which is preliminary data.</text>
</comment>
<protein>
    <submittedName>
        <fullName evidence="1">Uncharacterized protein</fullName>
    </submittedName>
</protein>
<proteinExistence type="predicted"/>
<dbReference type="EMBL" id="LCIY01000025">
    <property type="protein sequence ID" value="KKT66365.1"/>
    <property type="molecule type" value="Genomic_DNA"/>
</dbReference>
<evidence type="ECO:0000313" key="2">
    <source>
        <dbReference type="Proteomes" id="UP000034826"/>
    </source>
</evidence>
<gene>
    <name evidence="1" type="ORF">UW60_C0025G0025</name>
</gene>
<sequence>MLDTFKAVIGRREDTFYFHMVQACAAVVIDYDSPDGQKLRFAYHLDDQSLLDEGCLPALVQQATILGNPKKLTIFYNSYPQGSRAENHILALNTSESISKEVVDMSKIFEWAAHDIFVQGNKATLYHNEGDYDLETDTASVRRVKSGEHIIL</sequence>
<accession>A0A0G1J503</accession>
<dbReference type="Proteomes" id="UP000034826">
    <property type="component" value="Unassembled WGS sequence"/>
</dbReference>
<name>A0A0G1J503_9BACT</name>
<organism evidence="1 2">
    <name type="scientific">Candidatus Woesebacteria bacterium GW2011_GWA2_44_33</name>
    <dbReference type="NCBI Taxonomy" id="1618564"/>
    <lineage>
        <taxon>Bacteria</taxon>
        <taxon>Candidatus Woeseibacteriota</taxon>
    </lineage>
</organism>
<reference evidence="1 2" key="1">
    <citation type="journal article" date="2015" name="Nature">
        <title>rRNA introns, odd ribosomes, and small enigmatic genomes across a large radiation of phyla.</title>
        <authorList>
            <person name="Brown C.T."/>
            <person name="Hug L.A."/>
            <person name="Thomas B.C."/>
            <person name="Sharon I."/>
            <person name="Castelle C.J."/>
            <person name="Singh A."/>
            <person name="Wilkins M.J."/>
            <person name="Williams K.H."/>
            <person name="Banfield J.F."/>
        </authorList>
    </citation>
    <scope>NUCLEOTIDE SEQUENCE [LARGE SCALE GENOMIC DNA]</scope>
</reference>